<dbReference type="Proteomes" id="UP000789396">
    <property type="component" value="Unassembled WGS sequence"/>
</dbReference>
<organism evidence="1 2">
    <name type="scientific">Racocetra fulgida</name>
    <dbReference type="NCBI Taxonomy" id="60492"/>
    <lineage>
        <taxon>Eukaryota</taxon>
        <taxon>Fungi</taxon>
        <taxon>Fungi incertae sedis</taxon>
        <taxon>Mucoromycota</taxon>
        <taxon>Glomeromycotina</taxon>
        <taxon>Glomeromycetes</taxon>
        <taxon>Diversisporales</taxon>
        <taxon>Gigasporaceae</taxon>
        <taxon>Racocetra</taxon>
    </lineage>
</organism>
<accession>A0A9N9NJ57</accession>
<dbReference type="EMBL" id="CAJVPZ010029735">
    <property type="protein sequence ID" value="CAG8734927.1"/>
    <property type="molecule type" value="Genomic_DNA"/>
</dbReference>
<feature type="non-terminal residue" evidence="1">
    <location>
        <position position="69"/>
    </location>
</feature>
<evidence type="ECO:0000313" key="1">
    <source>
        <dbReference type="EMBL" id="CAG8734927.1"/>
    </source>
</evidence>
<evidence type="ECO:0000313" key="2">
    <source>
        <dbReference type="Proteomes" id="UP000789396"/>
    </source>
</evidence>
<keyword evidence="2" id="KW-1185">Reference proteome</keyword>
<dbReference type="AlphaFoldDB" id="A0A9N9NJ57"/>
<name>A0A9N9NJ57_9GLOM</name>
<comment type="caution">
    <text evidence="1">The sequence shown here is derived from an EMBL/GenBank/DDBJ whole genome shotgun (WGS) entry which is preliminary data.</text>
</comment>
<reference evidence="1" key="1">
    <citation type="submission" date="2021-06" db="EMBL/GenBank/DDBJ databases">
        <authorList>
            <person name="Kallberg Y."/>
            <person name="Tangrot J."/>
            <person name="Rosling A."/>
        </authorList>
    </citation>
    <scope>NUCLEOTIDE SEQUENCE</scope>
    <source>
        <strain evidence="1">IN212</strain>
    </source>
</reference>
<sequence>MKKAQPDHVKYPSEGFTKANFLMKWASSVVSLASLLASDINNLKLCSTSDFDDHEEAAVVNEPSGTTGT</sequence>
<proteinExistence type="predicted"/>
<gene>
    <name evidence="1" type="ORF">RFULGI_LOCUS12420</name>
</gene>
<protein>
    <submittedName>
        <fullName evidence="1">12517_t:CDS:1</fullName>
    </submittedName>
</protein>